<dbReference type="Proteomes" id="UP000310334">
    <property type="component" value="Unassembled WGS sequence"/>
</dbReference>
<dbReference type="Pfam" id="PF00903">
    <property type="entry name" value="Glyoxalase"/>
    <property type="match status" value="1"/>
</dbReference>
<evidence type="ECO:0000313" key="2">
    <source>
        <dbReference type="Proteomes" id="UP000310334"/>
    </source>
</evidence>
<evidence type="ECO:0000313" key="1">
    <source>
        <dbReference type="EMBL" id="THF80202.1"/>
    </source>
</evidence>
<dbReference type="InterPro" id="IPR029068">
    <property type="entry name" value="Glyas_Bleomycin-R_OHBP_Dase"/>
</dbReference>
<dbReference type="OrthoDB" id="9798430at2"/>
<keyword evidence="2" id="KW-1185">Reference proteome</keyword>
<dbReference type="AlphaFoldDB" id="A0A4S4BY78"/>
<dbReference type="EMBL" id="SSNT01000007">
    <property type="protein sequence ID" value="THF80202.1"/>
    <property type="molecule type" value="Genomic_DNA"/>
</dbReference>
<dbReference type="PROSITE" id="PS51819">
    <property type="entry name" value="VOC"/>
    <property type="match status" value="1"/>
</dbReference>
<dbReference type="InterPro" id="IPR037523">
    <property type="entry name" value="VOC_core"/>
</dbReference>
<accession>A0A4S4BY78</accession>
<dbReference type="GO" id="GO:0051213">
    <property type="term" value="F:dioxygenase activity"/>
    <property type="evidence" value="ECO:0007669"/>
    <property type="project" value="UniProtKB-KW"/>
</dbReference>
<protein>
    <submittedName>
        <fullName evidence="1">Extradiol dioxygenase</fullName>
    </submittedName>
</protein>
<dbReference type="RefSeq" id="WP_136353788.1">
    <property type="nucleotide sequence ID" value="NZ_CP046266.1"/>
</dbReference>
<keyword evidence="1" id="KW-0560">Oxidoreductase</keyword>
<reference evidence="1 2" key="1">
    <citation type="submission" date="2019-04" db="EMBL/GenBank/DDBJ databases">
        <title>Bacillus sediminilitoris sp. nov., isolated from a tidal flat sediment on the East China Sea.</title>
        <authorList>
            <person name="Wei Y."/>
            <person name="Mao H."/>
            <person name="Fang J."/>
        </authorList>
    </citation>
    <scope>NUCLEOTIDE SEQUENCE [LARGE SCALE GENOMIC DNA]</scope>
    <source>
        <strain evidence="1 2">DSL-17</strain>
    </source>
</reference>
<dbReference type="Gene3D" id="3.10.180.10">
    <property type="entry name" value="2,3-Dihydroxybiphenyl 1,2-Dioxygenase, domain 1"/>
    <property type="match status" value="1"/>
</dbReference>
<organism evidence="1 2">
    <name type="scientific">Metabacillus sediminilitoris</name>
    <dbReference type="NCBI Taxonomy" id="2567941"/>
    <lineage>
        <taxon>Bacteria</taxon>
        <taxon>Bacillati</taxon>
        <taxon>Bacillota</taxon>
        <taxon>Bacilli</taxon>
        <taxon>Bacillales</taxon>
        <taxon>Bacillaceae</taxon>
        <taxon>Metabacillus</taxon>
    </lineage>
</organism>
<gene>
    <name evidence="1" type="ORF">E6W99_11075</name>
</gene>
<sequence>MIKDFWINLPVENIDQSIEFYRNLGFTINKSHGQSDQAQLIIGDQQANVMLFHEAAFKNFTSHEIVDTKQATEVLLSISAESREEVDELANKAVKAGGKIFGEPAEHQGWMYGCGFTDLDGHRWNVLYMDMSKMANA</sequence>
<keyword evidence="1" id="KW-0223">Dioxygenase</keyword>
<proteinExistence type="predicted"/>
<comment type="caution">
    <text evidence="1">The sequence shown here is derived from an EMBL/GenBank/DDBJ whole genome shotgun (WGS) entry which is preliminary data.</text>
</comment>
<dbReference type="PANTHER" id="PTHR36503:SF2">
    <property type="entry name" value="BLR2408 PROTEIN"/>
    <property type="match status" value="1"/>
</dbReference>
<name>A0A4S4BY78_9BACI</name>
<dbReference type="PANTHER" id="PTHR36503">
    <property type="entry name" value="BLR2520 PROTEIN"/>
    <property type="match status" value="1"/>
</dbReference>
<dbReference type="SUPFAM" id="SSF54593">
    <property type="entry name" value="Glyoxalase/Bleomycin resistance protein/Dihydroxybiphenyl dioxygenase"/>
    <property type="match status" value="1"/>
</dbReference>
<dbReference type="InterPro" id="IPR004360">
    <property type="entry name" value="Glyas_Fos-R_dOase_dom"/>
</dbReference>